<organism evidence="9 10">
    <name type="scientific">Candidatus Woesebacteria bacterium RIFCSPHIGHO2_01_FULL_40_22</name>
    <dbReference type="NCBI Taxonomy" id="1802499"/>
    <lineage>
        <taxon>Bacteria</taxon>
        <taxon>Candidatus Woeseibacteriota</taxon>
    </lineage>
</organism>
<sequence>MINLPELKDIDVSGKRVIVRMDLDVEDDYTRLEFAEETLDYLVSKRARLILIGHKGRPEGERLPELSLSSIAQVLGGIVGERVNFFHDITGYEVEKRVKMLGEGNILLLENLRFDKGEEENDENFAKDLANLGDVYINEAFANSHREHASIVGIPKLIPHAAGFRFIKEVENLNRVLVSPKRPVVLVVGGIKQDKVGYIKSFTRIADKILVGGKLPLLFGEDNSNPEKIILGQLVPDNEDITIHTIEKFKEEIAKAGTLVVAGVPGKYEDEGHRQGTKEVFEAIAASSAFKLAGGGDAEAAITEFGLNERFDWISVGGGAMLEFLAKGTLPGIEALKS</sequence>
<dbReference type="GO" id="GO:0005524">
    <property type="term" value="F:ATP binding"/>
    <property type="evidence" value="ECO:0007669"/>
    <property type="project" value="UniProtKB-KW"/>
</dbReference>
<name>A0A1F7YJM7_9BACT</name>
<gene>
    <name evidence="9" type="ORF">A2628_04620</name>
</gene>
<dbReference type="SUPFAM" id="SSF53748">
    <property type="entry name" value="Phosphoglycerate kinase"/>
    <property type="match status" value="1"/>
</dbReference>
<dbReference type="EMBL" id="MGGL01000009">
    <property type="protein sequence ID" value="OGM26808.1"/>
    <property type="molecule type" value="Genomic_DNA"/>
</dbReference>
<dbReference type="InterPro" id="IPR036043">
    <property type="entry name" value="Phosphoglycerate_kinase_sf"/>
</dbReference>
<dbReference type="PANTHER" id="PTHR11406:SF23">
    <property type="entry name" value="PHOSPHOGLYCERATE KINASE 1, CHLOROPLASTIC-RELATED"/>
    <property type="match status" value="1"/>
</dbReference>
<dbReference type="GO" id="GO:0005829">
    <property type="term" value="C:cytosol"/>
    <property type="evidence" value="ECO:0007669"/>
    <property type="project" value="TreeGrafter"/>
</dbReference>
<accession>A0A1F7YJM7</accession>
<evidence type="ECO:0000256" key="3">
    <source>
        <dbReference type="ARBA" id="ARBA00022679"/>
    </source>
</evidence>
<keyword evidence="5 8" id="KW-0418">Kinase</keyword>
<evidence type="ECO:0000256" key="7">
    <source>
        <dbReference type="PIRSR" id="PIRSR000724-2"/>
    </source>
</evidence>
<keyword evidence="4" id="KW-0547">Nucleotide-binding</keyword>
<comment type="catalytic activity">
    <reaction evidence="1 8">
        <text>(2R)-3-phosphoglycerate + ATP = (2R)-3-phospho-glyceroyl phosphate + ADP</text>
        <dbReference type="Rhea" id="RHEA:14801"/>
        <dbReference type="ChEBI" id="CHEBI:30616"/>
        <dbReference type="ChEBI" id="CHEBI:57604"/>
        <dbReference type="ChEBI" id="CHEBI:58272"/>
        <dbReference type="ChEBI" id="CHEBI:456216"/>
        <dbReference type="EC" id="2.7.2.3"/>
    </reaction>
</comment>
<dbReference type="GO" id="GO:0004618">
    <property type="term" value="F:phosphoglycerate kinase activity"/>
    <property type="evidence" value="ECO:0007669"/>
    <property type="project" value="UniProtKB-EC"/>
</dbReference>
<evidence type="ECO:0000256" key="1">
    <source>
        <dbReference type="ARBA" id="ARBA00000642"/>
    </source>
</evidence>
<dbReference type="EC" id="2.7.2.3" evidence="2 8"/>
<dbReference type="PANTHER" id="PTHR11406">
    <property type="entry name" value="PHOSPHOGLYCERATE KINASE"/>
    <property type="match status" value="1"/>
</dbReference>
<dbReference type="Pfam" id="PF00162">
    <property type="entry name" value="PGK"/>
    <property type="match status" value="2"/>
</dbReference>
<dbReference type="GO" id="GO:0043531">
    <property type="term" value="F:ADP binding"/>
    <property type="evidence" value="ECO:0007669"/>
    <property type="project" value="TreeGrafter"/>
</dbReference>
<evidence type="ECO:0000256" key="5">
    <source>
        <dbReference type="ARBA" id="ARBA00022777"/>
    </source>
</evidence>
<keyword evidence="6 7" id="KW-0067">ATP-binding</keyword>
<evidence type="ECO:0000313" key="10">
    <source>
        <dbReference type="Proteomes" id="UP000179221"/>
    </source>
</evidence>
<dbReference type="InterPro" id="IPR015824">
    <property type="entry name" value="Phosphoglycerate_kinase_N"/>
</dbReference>
<dbReference type="GO" id="GO:0006096">
    <property type="term" value="P:glycolytic process"/>
    <property type="evidence" value="ECO:0007669"/>
    <property type="project" value="InterPro"/>
</dbReference>
<comment type="similarity">
    <text evidence="8">Belongs to the phosphoglycerate kinase family.</text>
</comment>
<feature type="binding site" evidence="7">
    <location>
        <position position="195"/>
    </location>
    <ligand>
        <name>ATP</name>
        <dbReference type="ChEBI" id="CHEBI:30616"/>
    </ligand>
</feature>
<evidence type="ECO:0000256" key="4">
    <source>
        <dbReference type="ARBA" id="ARBA00022741"/>
    </source>
</evidence>
<dbReference type="AlphaFoldDB" id="A0A1F7YJM7"/>
<evidence type="ECO:0000256" key="2">
    <source>
        <dbReference type="ARBA" id="ARBA00013061"/>
    </source>
</evidence>
<evidence type="ECO:0000256" key="6">
    <source>
        <dbReference type="ARBA" id="ARBA00022840"/>
    </source>
</evidence>
<dbReference type="Gene3D" id="3.40.50.1260">
    <property type="entry name" value="Phosphoglycerate kinase, N-terminal domain"/>
    <property type="match status" value="3"/>
</dbReference>
<dbReference type="GO" id="GO:0006094">
    <property type="term" value="P:gluconeogenesis"/>
    <property type="evidence" value="ECO:0007669"/>
    <property type="project" value="TreeGrafter"/>
</dbReference>
<dbReference type="Proteomes" id="UP000179221">
    <property type="component" value="Unassembled WGS sequence"/>
</dbReference>
<reference evidence="9 10" key="1">
    <citation type="journal article" date="2016" name="Nat. Commun.">
        <title>Thousands of microbial genomes shed light on interconnected biogeochemical processes in an aquifer system.</title>
        <authorList>
            <person name="Anantharaman K."/>
            <person name="Brown C.T."/>
            <person name="Hug L.A."/>
            <person name="Sharon I."/>
            <person name="Castelle C.J."/>
            <person name="Probst A.J."/>
            <person name="Thomas B.C."/>
            <person name="Singh A."/>
            <person name="Wilkins M.J."/>
            <person name="Karaoz U."/>
            <person name="Brodie E.L."/>
            <person name="Williams K.H."/>
            <person name="Hubbard S.S."/>
            <person name="Banfield J.F."/>
        </authorList>
    </citation>
    <scope>NUCLEOTIDE SEQUENCE [LARGE SCALE GENOMIC DNA]</scope>
</reference>
<comment type="caution">
    <text evidence="9">The sequence shown here is derived from an EMBL/GenBank/DDBJ whole genome shotgun (WGS) entry which is preliminary data.</text>
</comment>
<keyword evidence="3 8" id="KW-0808">Transferase</keyword>
<dbReference type="InterPro" id="IPR001576">
    <property type="entry name" value="Phosphoglycerate_kinase"/>
</dbReference>
<proteinExistence type="inferred from homology"/>
<protein>
    <recommendedName>
        <fullName evidence="2 8">Phosphoglycerate kinase</fullName>
        <ecNumber evidence="2 8">2.7.2.3</ecNumber>
    </recommendedName>
</protein>
<dbReference type="PRINTS" id="PR00477">
    <property type="entry name" value="PHGLYCKINASE"/>
</dbReference>
<evidence type="ECO:0000256" key="8">
    <source>
        <dbReference type="RuleBase" id="RU000532"/>
    </source>
</evidence>
<feature type="binding site" evidence="7">
    <location>
        <position position="269"/>
    </location>
    <ligand>
        <name>ATP</name>
        <dbReference type="ChEBI" id="CHEBI:30616"/>
    </ligand>
</feature>
<dbReference type="PIRSF" id="PIRSF000724">
    <property type="entry name" value="Pgk"/>
    <property type="match status" value="1"/>
</dbReference>
<evidence type="ECO:0000313" key="9">
    <source>
        <dbReference type="EMBL" id="OGM26808.1"/>
    </source>
</evidence>